<dbReference type="KEGG" id="nte:NEUTE1DRAFT112443"/>
<protein>
    <submittedName>
        <fullName evidence="1">Uncharacterized protein</fullName>
    </submittedName>
</protein>
<dbReference type="RefSeq" id="XP_009853743.1">
    <property type="nucleotide sequence ID" value="XM_009855441.1"/>
</dbReference>
<dbReference type="AlphaFoldDB" id="F8MT03"/>
<evidence type="ECO:0000313" key="1">
    <source>
        <dbReference type="EMBL" id="EGO55985.1"/>
    </source>
</evidence>
<evidence type="ECO:0000313" key="2">
    <source>
        <dbReference type="Proteomes" id="UP000008065"/>
    </source>
</evidence>
<reference evidence="2" key="1">
    <citation type="journal article" date="2011" name="Genetics">
        <title>Massive changes in genome architecture accompany the transition to self-fertility in the filamentous fungus Neurospora tetrasperma.</title>
        <authorList>
            <person name="Ellison C.E."/>
            <person name="Stajich J.E."/>
            <person name="Jacobson D.J."/>
            <person name="Natvig D.O."/>
            <person name="Lapidus A."/>
            <person name="Foster B."/>
            <person name="Aerts A."/>
            <person name="Riley R."/>
            <person name="Lindquist E.A."/>
            <person name="Grigoriev I.V."/>
            <person name="Taylor J.W."/>
        </authorList>
    </citation>
    <scope>NUCLEOTIDE SEQUENCE [LARGE SCALE GENOMIC DNA]</scope>
    <source>
        <strain evidence="2">FGSC 2508 / P0657</strain>
    </source>
</reference>
<dbReference type="VEuPathDB" id="FungiDB:NEUTE1DRAFT_112443"/>
<sequence length="159" mass="18675">MSGLPQQELSKEWTLAAWNLVPLSVGVAVKIGDKGEADHVKKIIFKEVYKRRGEISLRRLARRKANREANCKVRKIEIKGKLVRQIRFISELILLKLLLLKLMLPYFEFLKLNSKLDLVPLKRRDRFTFKFQKALFQIFKKKNKIQIGEESLNQLNKNS</sequence>
<dbReference type="Proteomes" id="UP000008065">
    <property type="component" value="Unassembled WGS sequence"/>
</dbReference>
<gene>
    <name evidence="1" type="ORF">NEUTE1DRAFT_112443</name>
</gene>
<keyword evidence="2" id="KW-1185">Reference proteome</keyword>
<dbReference type="EMBL" id="GL891306">
    <property type="protein sequence ID" value="EGO55985.1"/>
    <property type="molecule type" value="Genomic_DNA"/>
</dbReference>
<organism evidence="1 2">
    <name type="scientific">Neurospora tetrasperma (strain FGSC 2508 / ATCC MYA-4615 / P0657)</name>
    <dbReference type="NCBI Taxonomy" id="510951"/>
    <lineage>
        <taxon>Eukaryota</taxon>
        <taxon>Fungi</taxon>
        <taxon>Dikarya</taxon>
        <taxon>Ascomycota</taxon>
        <taxon>Pezizomycotina</taxon>
        <taxon>Sordariomycetes</taxon>
        <taxon>Sordariomycetidae</taxon>
        <taxon>Sordariales</taxon>
        <taxon>Sordariaceae</taxon>
        <taxon>Neurospora</taxon>
    </lineage>
</organism>
<dbReference type="HOGENOM" id="CLU_1661276_0_0_1"/>
<accession>F8MT03</accession>
<proteinExistence type="predicted"/>
<name>F8MT03_NEUT8</name>
<dbReference type="GeneID" id="20822618"/>